<dbReference type="PANTHER" id="PTHR24104:SF25">
    <property type="entry name" value="PROTEIN LIN-41"/>
    <property type="match status" value="1"/>
</dbReference>
<dbReference type="SUPFAM" id="SSF101898">
    <property type="entry name" value="NHL repeat"/>
    <property type="match status" value="1"/>
</dbReference>
<dbReference type="PROSITE" id="PS51125">
    <property type="entry name" value="NHL"/>
    <property type="match status" value="3"/>
</dbReference>
<dbReference type="PANTHER" id="PTHR24104">
    <property type="entry name" value="E3 UBIQUITIN-PROTEIN LIGASE NHLRC1-RELATED"/>
    <property type="match status" value="1"/>
</dbReference>
<dbReference type="Pfam" id="PF17957">
    <property type="entry name" value="Big_7"/>
    <property type="match status" value="1"/>
</dbReference>
<gene>
    <name evidence="2" type="ORF">S12H4_23029</name>
</gene>
<dbReference type="EMBL" id="BARW01012141">
    <property type="protein sequence ID" value="GAI80833.1"/>
    <property type="molecule type" value="Genomic_DNA"/>
</dbReference>
<dbReference type="Gene3D" id="2.40.10.500">
    <property type="match status" value="1"/>
</dbReference>
<proteinExistence type="predicted"/>
<evidence type="ECO:0000313" key="2">
    <source>
        <dbReference type="EMBL" id="GAI80833.1"/>
    </source>
</evidence>
<evidence type="ECO:0008006" key="3">
    <source>
        <dbReference type="Google" id="ProtNLM"/>
    </source>
</evidence>
<dbReference type="InterPro" id="IPR050952">
    <property type="entry name" value="TRIM-NHL_E3_ligases"/>
</dbReference>
<protein>
    <recommendedName>
        <fullName evidence="3">Bacterial Ig-like domain-containing protein</fullName>
    </recommendedName>
</protein>
<feature type="non-terminal residue" evidence="2">
    <location>
        <position position="214"/>
    </location>
</feature>
<feature type="non-terminal residue" evidence="2">
    <location>
        <position position="1"/>
    </location>
</feature>
<organism evidence="2">
    <name type="scientific">marine sediment metagenome</name>
    <dbReference type="NCBI Taxonomy" id="412755"/>
    <lineage>
        <taxon>unclassified sequences</taxon>
        <taxon>metagenomes</taxon>
        <taxon>ecological metagenomes</taxon>
    </lineage>
</organism>
<dbReference type="InterPro" id="IPR013783">
    <property type="entry name" value="Ig-like_fold"/>
</dbReference>
<dbReference type="InterPro" id="IPR011042">
    <property type="entry name" value="6-blade_b-propeller_TolB-like"/>
</dbReference>
<accession>X1RJM4</accession>
<dbReference type="AlphaFoldDB" id="X1RJM4"/>
<keyword evidence="1" id="KW-0677">Repeat</keyword>
<dbReference type="Gene3D" id="2.60.40.10">
    <property type="entry name" value="Immunoglobulins"/>
    <property type="match status" value="1"/>
</dbReference>
<reference evidence="2" key="1">
    <citation type="journal article" date="2014" name="Front. Microbiol.">
        <title>High frequency of phylogenetically diverse reductive dehalogenase-homologous genes in deep subseafloor sedimentary metagenomes.</title>
        <authorList>
            <person name="Kawai M."/>
            <person name="Futagami T."/>
            <person name="Toyoda A."/>
            <person name="Takaki Y."/>
            <person name="Nishi S."/>
            <person name="Hori S."/>
            <person name="Arai W."/>
            <person name="Tsubouchi T."/>
            <person name="Morono Y."/>
            <person name="Uchiyama I."/>
            <person name="Ito T."/>
            <person name="Fujiyama A."/>
            <person name="Inagaki F."/>
            <person name="Takami H."/>
        </authorList>
    </citation>
    <scope>NUCLEOTIDE SEQUENCE</scope>
    <source>
        <strain evidence="2">Expedition CK06-06</strain>
    </source>
</reference>
<comment type="caution">
    <text evidence="2">The sequence shown here is derived from an EMBL/GenBank/DDBJ whole genome shotgun (WGS) entry which is preliminary data.</text>
</comment>
<evidence type="ECO:0000256" key="1">
    <source>
        <dbReference type="ARBA" id="ARBA00022737"/>
    </source>
</evidence>
<dbReference type="Pfam" id="PF01436">
    <property type="entry name" value="NHL"/>
    <property type="match status" value="2"/>
</dbReference>
<dbReference type="GO" id="GO:0008270">
    <property type="term" value="F:zinc ion binding"/>
    <property type="evidence" value="ECO:0007669"/>
    <property type="project" value="UniProtKB-KW"/>
</dbReference>
<sequence length="214" mass="23600">LITTWGTQGGGDGQFNNPYGVAIDASDNVYVLDRHNNRIQVFTLNGTFQKKWSSGGSGENYFDCPRGIAFDSLGNFYLTDDCYNRILEFDSDGTFITKWGTSGSGDLQFHSPTGIAVDADFYVYVADRNNNRVVKFRSTWLPTVAITNPADNAIVSGTDFIIQVTASSAIEISKVEFYINGAKVGEDTTNAYEYSWDTTLEIDGTYTLKAIAYN</sequence>
<name>X1RJM4_9ZZZZ</name>
<dbReference type="InterPro" id="IPR001258">
    <property type="entry name" value="NHL_repeat"/>
</dbReference>
<dbReference type="Gene3D" id="2.120.10.30">
    <property type="entry name" value="TolB, C-terminal domain"/>
    <property type="match status" value="1"/>
</dbReference>